<comment type="subcellular location">
    <subcellularLocation>
        <location evidence="1">Membrane</location>
        <topology evidence="1">Multi-pass membrane protein</topology>
    </subcellularLocation>
</comment>
<dbReference type="EMBL" id="MLYV02000321">
    <property type="protein sequence ID" value="PSS11042.1"/>
    <property type="molecule type" value="Genomic_DNA"/>
</dbReference>
<dbReference type="Proteomes" id="UP000186601">
    <property type="component" value="Unassembled WGS sequence"/>
</dbReference>
<dbReference type="PRINTS" id="PR00899">
    <property type="entry name" value="GPCRSTE3"/>
</dbReference>
<evidence type="ECO:0008006" key="13">
    <source>
        <dbReference type="Google" id="ProtNLM"/>
    </source>
</evidence>
<dbReference type="PRINTS" id="PR00901">
    <property type="entry name" value="PHEROMONEBAR"/>
</dbReference>
<protein>
    <recommendedName>
        <fullName evidence="13">Pheromone receptor</fullName>
    </recommendedName>
</protein>
<keyword evidence="5 10" id="KW-1133">Transmembrane helix</keyword>
<dbReference type="InterPro" id="IPR000481">
    <property type="entry name" value="GPCR_Pheromne_B_alpha_rcpt"/>
</dbReference>
<evidence type="ECO:0000256" key="3">
    <source>
        <dbReference type="ARBA" id="ARBA00022507"/>
    </source>
</evidence>
<evidence type="ECO:0000313" key="12">
    <source>
        <dbReference type="Proteomes" id="UP000186601"/>
    </source>
</evidence>
<proteinExistence type="inferred from homology"/>
<evidence type="ECO:0000256" key="2">
    <source>
        <dbReference type="ARBA" id="ARBA00011085"/>
    </source>
</evidence>
<keyword evidence="9" id="KW-0807">Transducer</keyword>
<feature type="transmembrane region" description="Helical" evidence="10">
    <location>
        <begin position="232"/>
        <end position="248"/>
    </location>
</feature>
<keyword evidence="8" id="KW-0675">Receptor</keyword>
<sequence>MASLIEFVDSIVWHGNIGNPAPVWCDITTKFLIGAGVGIPAASLCINRRLYKIASVHVTSITRQAKRRAIFIDISIGMGIPIIVMTLHTIVQGHRFNVLEDIGCIPTTYLTPPAYPLVLMWPLLLGCISFIYATLTLVSFWRRRVEFAVVLKSNSSLTASRYFRLMLLSCIEMVCTVPLGAYSIYIDTAGVHVDAWISWADTHFDFWFIEFVPASVWQNNHNYVVAVELGRWLYPISGLLFFALFGFAEEAMRHYRVAFWWIARHFGIQPRVGNLSSVNIYNKSQHLNPNISIPTSQSPKGVKD</sequence>
<dbReference type="Pfam" id="PF02076">
    <property type="entry name" value="STE3"/>
    <property type="match status" value="1"/>
</dbReference>
<feature type="transmembrane region" description="Helical" evidence="10">
    <location>
        <begin position="162"/>
        <end position="185"/>
    </location>
</feature>
<evidence type="ECO:0000256" key="6">
    <source>
        <dbReference type="ARBA" id="ARBA00023040"/>
    </source>
</evidence>
<gene>
    <name evidence="11" type="ORF">PHLCEN_2v3338</name>
</gene>
<dbReference type="GO" id="GO:0005886">
    <property type="term" value="C:plasma membrane"/>
    <property type="evidence" value="ECO:0007669"/>
    <property type="project" value="TreeGrafter"/>
</dbReference>
<feature type="transmembrane region" description="Helical" evidence="10">
    <location>
        <begin position="119"/>
        <end position="141"/>
    </location>
</feature>
<keyword evidence="12" id="KW-1185">Reference proteome</keyword>
<dbReference type="PANTHER" id="PTHR28097:SF1">
    <property type="entry name" value="PHEROMONE A FACTOR RECEPTOR"/>
    <property type="match status" value="1"/>
</dbReference>
<evidence type="ECO:0000256" key="10">
    <source>
        <dbReference type="SAM" id="Phobius"/>
    </source>
</evidence>
<reference evidence="11 12" key="1">
    <citation type="submission" date="2018-02" db="EMBL/GenBank/DDBJ databases">
        <title>Genome sequence of the basidiomycete white-rot fungus Phlebia centrifuga.</title>
        <authorList>
            <person name="Granchi Z."/>
            <person name="Peng M."/>
            <person name="de Vries R.P."/>
            <person name="Hilden K."/>
            <person name="Makela M.R."/>
            <person name="Grigoriev I."/>
            <person name="Riley R."/>
        </authorList>
    </citation>
    <scope>NUCLEOTIDE SEQUENCE [LARGE SCALE GENOMIC DNA]</scope>
    <source>
        <strain evidence="11 12">FBCC195</strain>
    </source>
</reference>
<evidence type="ECO:0000256" key="9">
    <source>
        <dbReference type="ARBA" id="ARBA00023224"/>
    </source>
</evidence>
<dbReference type="GO" id="GO:0004934">
    <property type="term" value="F:mating-type alpha-factor pheromone receptor activity"/>
    <property type="evidence" value="ECO:0007669"/>
    <property type="project" value="InterPro"/>
</dbReference>
<dbReference type="AlphaFoldDB" id="A0A2R6QMA6"/>
<keyword evidence="6" id="KW-0297">G-protein coupled receptor</keyword>
<evidence type="ECO:0000256" key="8">
    <source>
        <dbReference type="ARBA" id="ARBA00023170"/>
    </source>
</evidence>
<name>A0A2R6QMA6_9APHY</name>
<dbReference type="InterPro" id="IPR001499">
    <property type="entry name" value="GPCR_STE3"/>
</dbReference>
<dbReference type="CDD" id="cd14966">
    <property type="entry name" value="7tmD_STE3"/>
    <property type="match status" value="1"/>
</dbReference>
<feature type="transmembrane region" description="Helical" evidence="10">
    <location>
        <begin position="70"/>
        <end position="91"/>
    </location>
</feature>
<dbReference type="GO" id="GO:0000750">
    <property type="term" value="P:pheromone-dependent signal transduction involved in conjugation with cellular fusion"/>
    <property type="evidence" value="ECO:0007669"/>
    <property type="project" value="TreeGrafter"/>
</dbReference>
<evidence type="ECO:0000256" key="7">
    <source>
        <dbReference type="ARBA" id="ARBA00023136"/>
    </source>
</evidence>
<dbReference type="OrthoDB" id="2874149at2759"/>
<accession>A0A2R6QMA6</accession>
<keyword evidence="4 10" id="KW-0812">Transmembrane</keyword>
<dbReference type="PANTHER" id="PTHR28097">
    <property type="entry name" value="PHEROMONE A FACTOR RECEPTOR"/>
    <property type="match status" value="1"/>
</dbReference>
<evidence type="ECO:0000256" key="5">
    <source>
        <dbReference type="ARBA" id="ARBA00022989"/>
    </source>
</evidence>
<comment type="similarity">
    <text evidence="2">Belongs to the G-protein coupled receptor 4 family.</text>
</comment>
<evidence type="ECO:0000256" key="1">
    <source>
        <dbReference type="ARBA" id="ARBA00004141"/>
    </source>
</evidence>
<evidence type="ECO:0000313" key="11">
    <source>
        <dbReference type="EMBL" id="PSS11042.1"/>
    </source>
</evidence>
<keyword evidence="3" id="KW-0589">Pheromone response</keyword>
<comment type="caution">
    <text evidence="11">The sequence shown here is derived from an EMBL/GenBank/DDBJ whole genome shotgun (WGS) entry which is preliminary data.</text>
</comment>
<keyword evidence="7 10" id="KW-0472">Membrane</keyword>
<organism evidence="11 12">
    <name type="scientific">Hermanssonia centrifuga</name>
    <dbReference type="NCBI Taxonomy" id="98765"/>
    <lineage>
        <taxon>Eukaryota</taxon>
        <taxon>Fungi</taxon>
        <taxon>Dikarya</taxon>
        <taxon>Basidiomycota</taxon>
        <taxon>Agaricomycotina</taxon>
        <taxon>Agaricomycetes</taxon>
        <taxon>Polyporales</taxon>
        <taxon>Meruliaceae</taxon>
        <taxon>Hermanssonia</taxon>
    </lineage>
</organism>
<evidence type="ECO:0000256" key="4">
    <source>
        <dbReference type="ARBA" id="ARBA00022692"/>
    </source>
</evidence>